<dbReference type="Gene3D" id="3.40.50.1820">
    <property type="entry name" value="alpha/beta hydrolase"/>
    <property type="match status" value="1"/>
</dbReference>
<dbReference type="Pfam" id="PF00975">
    <property type="entry name" value="Thioesterase"/>
    <property type="match status" value="1"/>
</dbReference>
<dbReference type="InterPro" id="IPR029058">
    <property type="entry name" value="AB_hydrolase_fold"/>
</dbReference>
<dbReference type="InterPro" id="IPR036736">
    <property type="entry name" value="ACP-like_sf"/>
</dbReference>
<sequence length="802" mass="86006">MGEPACAAPSQDQTACLSNQCPRHPSGIRGGRKAQVVLGSILPLGTPFPGSPRTGGLGGMEHQEGMPLHGMGLVLGKLNFNRAKRRFGIPRGDEEDMVCMTQATIAPGSLDHGALSSRLLDLCRRLEVGPGDRVLNYISPAFDPSVQEALMAVTTGATIVVSPEGEGFDPGAVARLMVQEQVTHGVGVPSMLREVVSHPVYMGCRSLRGVTCGGEALTPALRDRLVATSGARLFNVYGATETTICATVWDATDQPPHRVGAVGYPMDDTVVRVLDAKGRPLPPGVIGEIAVGGPALALGYRNRPEETEARYRADPLSSDGGLLYWTGDGGWLDAAGLLWFSGRLDGQMKINGQRVEPGEVEARLRTVPGIKEVVVEPRPKETGEGLELVAYVVAVPQARPSVGRLHGVLVETMPPAQRPIAYCWLEALPLTRNGKVDRARLPAPRNSDRIDAGAIGSSYVEAGDEGDPLERAVSSIWSEVLGGAPVPLDANFFNIGGHSLLALRIMTRIEAELGRKVPATSLYAAPTVREFVMLLRREAADGEGALEAGKGPLHRQLRSGGEGPPLFLIAPGTRGEMAFERLAQVLPPGRSVHCLAPPALFDQPAITHMADLVASYADQVARLAESAPVHLLGYSIGGLPAHDLARVLEERGVTVLSLTLVDSLGPRWTWLGRLALEIMHTLPGVFDRLGRWTGDGRFGELADDRRLLNMLRLARSHSVSRWSGRMTFVGRSRGAWMVRLGAREWLSGTGAVDWVTLSGDHSSLFQEPGVGDLATLLNEVMGSAEERWLEQRIEDRTDHEGK</sequence>
<dbReference type="OrthoDB" id="9803968at2"/>
<evidence type="ECO:0000313" key="5">
    <source>
        <dbReference type="Proteomes" id="UP000048926"/>
    </source>
</evidence>
<dbReference type="PANTHER" id="PTHR45527">
    <property type="entry name" value="NONRIBOSOMAL PEPTIDE SYNTHETASE"/>
    <property type="match status" value="1"/>
</dbReference>
<evidence type="ECO:0000313" key="4">
    <source>
        <dbReference type="EMBL" id="CTQ45393.1"/>
    </source>
</evidence>
<keyword evidence="1" id="KW-0596">Phosphopantetheine</keyword>
<evidence type="ECO:0000259" key="3">
    <source>
        <dbReference type="PROSITE" id="PS50075"/>
    </source>
</evidence>
<reference evidence="5" key="1">
    <citation type="submission" date="2015-07" db="EMBL/GenBank/DDBJ databases">
        <authorList>
            <person name="Rodrigo-Torres Lidia"/>
            <person name="Arahal R.David."/>
        </authorList>
    </citation>
    <scope>NUCLEOTIDE SEQUENCE [LARGE SCALE GENOMIC DNA]</scope>
    <source>
        <strain evidence="5">CECT 4801</strain>
    </source>
</reference>
<dbReference type="Pfam" id="PF00550">
    <property type="entry name" value="PP-binding"/>
    <property type="match status" value="1"/>
</dbReference>
<dbReference type="SUPFAM" id="SSF56801">
    <property type="entry name" value="Acetyl-CoA synthetase-like"/>
    <property type="match status" value="1"/>
</dbReference>
<dbReference type="InterPro" id="IPR001031">
    <property type="entry name" value="Thioesterase"/>
</dbReference>
<dbReference type="GO" id="GO:0005737">
    <property type="term" value="C:cytoplasm"/>
    <property type="evidence" value="ECO:0007669"/>
    <property type="project" value="TreeGrafter"/>
</dbReference>
<dbReference type="Gene3D" id="3.40.50.12780">
    <property type="entry name" value="N-terminal domain of ligase-like"/>
    <property type="match status" value="1"/>
</dbReference>
<dbReference type="Pfam" id="PF00501">
    <property type="entry name" value="AMP-binding"/>
    <property type="match status" value="1"/>
</dbReference>
<name>A0A0M6Y786_9HYPH</name>
<dbReference type="SUPFAM" id="SSF47336">
    <property type="entry name" value="ACP-like"/>
    <property type="match status" value="1"/>
</dbReference>
<dbReference type="InterPro" id="IPR020806">
    <property type="entry name" value="PKS_PP-bd"/>
</dbReference>
<dbReference type="InterPro" id="IPR025110">
    <property type="entry name" value="AMP-bd_C"/>
</dbReference>
<dbReference type="AlphaFoldDB" id="A0A0M6Y786"/>
<dbReference type="InterPro" id="IPR009081">
    <property type="entry name" value="PP-bd_ACP"/>
</dbReference>
<dbReference type="Pfam" id="PF13193">
    <property type="entry name" value="AMP-binding_C"/>
    <property type="match status" value="1"/>
</dbReference>
<evidence type="ECO:0000256" key="2">
    <source>
        <dbReference type="ARBA" id="ARBA00022553"/>
    </source>
</evidence>
<dbReference type="GO" id="GO:0044550">
    <property type="term" value="P:secondary metabolite biosynthetic process"/>
    <property type="evidence" value="ECO:0007669"/>
    <property type="project" value="TreeGrafter"/>
</dbReference>
<dbReference type="Proteomes" id="UP000048926">
    <property type="component" value="Unassembled WGS sequence"/>
</dbReference>
<dbReference type="InterPro" id="IPR020802">
    <property type="entry name" value="TesA-like"/>
</dbReference>
<dbReference type="InterPro" id="IPR000873">
    <property type="entry name" value="AMP-dep_synth/lig_dom"/>
</dbReference>
<feature type="domain" description="Carrier" evidence="3">
    <location>
        <begin position="464"/>
        <end position="539"/>
    </location>
</feature>
<dbReference type="GO" id="GO:0031177">
    <property type="term" value="F:phosphopantetheine binding"/>
    <property type="evidence" value="ECO:0007669"/>
    <property type="project" value="InterPro"/>
</dbReference>
<proteinExistence type="predicted"/>
<organism evidence="4 5">
    <name type="scientific">Roseibium aggregatum</name>
    <dbReference type="NCBI Taxonomy" id="187304"/>
    <lineage>
        <taxon>Bacteria</taxon>
        <taxon>Pseudomonadati</taxon>
        <taxon>Pseudomonadota</taxon>
        <taxon>Alphaproteobacteria</taxon>
        <taxon>Hyphomicrobiales</taxon>
        <taxon>Stappiaceae</taxon>
        <taxon>Roseibium</taxon>
    </lineage>
</organism>
<dbReference type="Gene3D" id="3.30.300.30">
    <property type="match status" value="1"/>
</dbReference>
<dbReference type="PANTHER" id="PTHR45527:SF1">
    <property type="entry name" value="FATTY ACID SYNTHASE"/>
    <property type="match status" value="1"/>
</dbReference>
<dbReference type="PROSITE" id="PS50075">
    <property type="entry name" value="CARRIER"/>
    <property type="match status" value="1"/>
</dbReference>
<dbReference type="SUPFAM" id="SSF53474">
    <property type="entry name" value="alpha/beta-Hydrolases"/>
    <property type="match status" value="1"/>
</dbReference>
<dbReference type="SMART" id="SM00823">
    <property type="entry name" value="PKS_PP"/>
    <property type="match status" value="1"/>
</dbReference>
<keyword evidence="2" id="KW-0597">Phosphoprotein</keyword>
<keyword evidence="5" id="KW-1185">Reference proteome</keyword>
<gene>
    <name evidence="4" type="primary">tycC_2</name>
    <name evidence="4" type="ORF">LAL4801_03843</name>
</gene>
<dbReference type="InterPro" id="IPR045851">
    <property type="entry name" value="AMP-bd_C_sf"/>
</dbReference>
<dbReference type="Gene3D" id="1.10.1200.10">
    <property type="entry name" value="ACP-like"/>
    <property type="match status" value="1"/>
</dbReference>
<dbReference type="InterPro" id="IPR042099">
    <property type="entry name" value="ANL_N_sf"/>
</dbReference>
<dbReference type="GO" id="GO:0043041">
    <property type="term" value="P:amino acid activation for nonribosomal peptide biosynthetic process"/>
    <property type="evidence" value="ECO:0007669"/>
    <property type="project" value="TreeGrafter"/>
</dbReference>
<evidence type="ECO:0000256" key="1">
    <source>
        <dbReference type="ARBA" id="ARBA00022450"/>
    </source>
</evidence>
<accession>A0A0M6Y786</accession>
<dbReference type="EMBL" id="CXST01000002">
    <property type="protein sequence ID" value="CTQ45393.1"/>
    <property type="molecule type" value="Genomic_DNA"/>
</dbReference>
<dbReference type="SMART" id="SM00824">
    <property type="entry name" value="PKS_TE"/>
    <property type="match status" value="1"/>
</dbReference>
<protein>
    <submittedName>
        <fullName evidence="4">Tyrocidine synthase III</fullName>
    </submittedName>
</protein>